<keyword evidence="3" id="KW-1185">Reference proteome</keyword>
<proteinExistence type="predicted"/>
<evidence type="ECO:0000313" key="3">
    <source>
        <dbReference type="Proteomes" id="UP000326553"/>
    </source>
</evidence>
<evidence type="ECO:0000313" key="2">
    <source>
        <dbReference type="EMBL" id="QEV18892.1"/>
    </source>
</evidence>
<feature type="compositionally biased region" description="Pro residues" evidence="1">
    <location>
        <begin position="10"/>
        <end position="22"/>
    </location>
</feature>
<dbReference type="KEGG" id="salw:CP975_16575"/>
<evidence type="ECO:0008006" key="4">
    <source>
        <dbReference type="Google" id="ProtNLM"/>
    </source>
</evidence>
<dbReference type="EMBL" id="CP023695">
    <property type="protein sequence ID" value="QEV18892.1"/>
    <property type="molecule type" value="Genomic_DNA"/>
</dbReference>
<evidence type="ECO:0000256" key="1">
    <source>
        <dbReference type="SAM" id="MobiDB-lite"/>
    </source>
</evidence>
<accession>A0A5J6HI16</accession>
<dbReference type="Proteomes" id="UP000326553">
    <property type="component" value="Chromosome"/>
</dbReference>
<dbReference type="OrthoDB" id="4453346at2"/>
<name>A0A5J6HI16_STRAD</name>
<dbReference type="AlphaFoldDB" id="A0A5J6HI16"/>
<feature type="region of interest" description="Disordered" evidence="1">
    <location>
        <begin position="1"/>
        <end position="25"/>
    </location>
</feature>
<dbReference type="RefSeq" id="WP_150477048.1">
    <property type="nucleotide sequence ID" value="NZ_CP023695.1"/>
</dbReference>
<organism evidence="2 3">
    <name type="scientific">Streptomyces alboniger</name>
    <dbReference type="NCBI Taxonomy" id="132473"/>
    <lineage>
        <taxon>Bacteria</taxon>
        <taxon>Bacillati</taxon>
        <taxon>Actinomycetota</taxon>
        <taxon>Actinomycetes</taxon>
        <taxon>Kitasatosporales</taxon>
        <taxon>Streptomycetaceae</taxon>
        <taxon>Streptomyces</taxon>
        <taxon>Streptomyces aurantiacus group</taxon>
    </lineage>
</organism>
<gene>
    <name evidence="2" type="ORF">CP975_16575</name>
</gene>
<reference evidence="2 3" key="1">
    <citation type="submission" date="2017-09" db="EMBL/GenBank/DDBJ databases">
        <authorList>
            <person name="Lee N."/>
            <person name="Cho B.-K."/>
        </authorList>
    </citation>
    <scope>NUCLEOTIDE SEQUENCE [LARGE SCALE GENOMIC DNA]</scope>
    <source>
        <strain evidence="2 3">ATCC 12461</strain>
    </source>
</reference>
<sequence length="230" mass="24426">MSEPSHSPGPQVPHSPQGPPSPVTADDVTRAVRHAVATLREAPADADWSVKAGGLEWDCWETGEHLADDLFAYAAQLGPEHPPLDREVPFHWVSRTPGGPANVTLADPAAGPAGLLMVVEACGALLTAMVATTPPTVRAHHGFGASDPEGFAAMGVVETLVHTYDIANGLGIGAAWTPPADLCTRVLHRLFPDAPTDTAPWPTLLWATGRGELPGRKRLTEWRWYGEPRA</sequence>
<protein>
    <recommendedName>
        <fullName evidence="4">Mycothiol-dependent maleylpyruvate isomerase metal-binding domain-containing protein</fullName>
    </recommendedName>
</protein>